<dbReference type="CDD" id="cd15489">
    <property type="entry name" value="PHD_SF"/>
    <property type="match status" value="1"/>
</dbReference>
<dbReference type="EC" id="2.3.1.48" evidence="3 13"/>
<dbReference type="InterPro" id="IPR002717">
    <property type="entry name" value="HAT_MYST-type"/>
</dbReference>
<feature type="repeat" description="WD" evidence="12">
    <location>
        <begin position="705"/>
        <end position="746"/>
    </location>
</feature>
<evidence type="ECO:0000259" key="14">
    <source>
        <dbReference type="PROSITE" id="PS50181"/>
    </source>
</evidence>
<keyword evidence="10 13" id="KW-0539">Nucleus</keyword>
<dbReference type="AlphaFoldDB" id="A0A914HGY2"/>
<keyword evidence="12" id="KW-0853">WD repeat</keyword>
<dbReference type="SMART" id="SM00249">
    <property type="entry name" value="PHD"/>
    <property type="match status" value="2"/>
</dbReference>
<evidence type="ECO:0000256" key="11">
    <source>
        <dbReference type="PIRSR" id="PIRSR602717-51"/>
    </source>
</evidence>
<sequence length="947" mass="107449">MVKTRSKLIKLRARSVGPNISLSPRKTRAIKRKEWDDSDCENRYKRCVQCQNYQPVEELRQCPGCCSTFHLRCMALEPQTIRCNNAPASNSQSTVTWRCPRCICCARCIELVADPANVQCLHCARAWHGACRPETSEPALYPYKRWTCGACKGSSEAISTLTEQRVAPGAGTQKRGGRRILKISVEGMDTHWTGKRRCYGDGAADGGQQQQRVQAESRISLVKQVCNKLNELGFTPAKDIRNSSNRWLQFGQFIRFQPLYESAYQEPIRSAKIIYVCEFCLAHMVDIDKFRSHVMFCQWRYPPGNEIYRNVQERWNIWEVEGNTETAYCRNLCLMAKLFLSSKTMYHEVETFTFYLLTEITSRGCVLVGYFSKEKNPSKNNNLSCLLTLPNTRNRGYGKLLIDLSYQLSKLEHKIGHPEHPLSDMGLMAYRSYWRSVLFCALRQRCKSAEVSIKDLSIETAIHSYDIVTTLSANDMLLFRNDSYYIDNTKALNANLASLRRRHICLDQLRWRPPFEVYPHSSKMNSMILDELPAELLPSVYRHIPGDFLWTNVRPVCRRLNNSIRRNEYWLRRLNIFYGLQLTPRLRVAPPYAASEAVPAEQQHQHLAEEGPANLMPSLRCVATERRAASLPFAHRQDEEAHIATIDALRLFSDSAAGDASPDRVLCLSGARDRQIVLRACNARRNLSSSTHNEPAAIEEIARIDNAHNGWIWCISVVPDGQQFYSAGWDSRIQQWNIAESRIERGLRLDCNSLAALCCVTEGQNVLYASTYRRGPILYDFRVGTQPQHELNMHGNSPVIELATGSDCNQLFSIGDDNRLVSLDKRQFSTLLGEHHAPVSHIDYADGQLCLSLKTGQLRFFDPTTLALENELAIAGTGQGPYHVIRLTRGATFCVTSDFMLRMYTPGLRPRLIASTELDASVTRLDVLNGTVVAALSTGVLAYYFGS</sequence>
<dbReference type="InterPro" id="IPR050603">
    <property type="entry name" value="MYST_HAT"/>
</dbReference>
<dbReference type="InterPro" id="IPR011011">
    <property type="entry name" value="Znf_FYVE_PHD"/>
</dbReference>
<dbReference type="PROSITE" id="PS50082">
    <property type="entry name" value="WD_REPEATS_2"/>
    <property type="match status" value="1"/>
</dbReference>
<dbReference type="Gene3D" id="3.30.60.60">
    <property type="entry name" value="N-acetyl transferase-like"/>
    <property type="match status" value="1"/>
</dbReference>
<dbReference type="GO" id="GO:0042773">
    <property type="term" value="P:ATP synthesis coupled electron transport"/>
    <property type="evidence" value="ECO:0007669"/>
    <property type="project" value="InterPro"/>
</dbReference>
<proteinExistence type="inferred from homology"/>
<dbReference type="Proteomes" id="UP000887572">
    <property type="component" value="Unplaced"/>
</dbReference>
<dbReference type="GO" id="GO:0016020">
    <property type="term" value="C:membrane"/>
    <property type="evidence" value="ECO:0007669"/>
    <property type="project" value="InterPro"/>
</dbReference>
<comment type="similarity">
    <text evidence="2 13">Belongs to the MYST (SAS/MOZ) family.</text>
</comment>
<dbReference type="GO" id="GO:0008270">
    <property type="term" value="F:zinc ion binding"/>
    <property type="evidence" value="ECO:0007669"/>
    <property type="project" value="UniProtKB-KW"/>
</dbReference>
<dbReference type="GO" id="GO:0003712">
    <property type="term" value="F:transcription coregulator activity"/>
    <property type="evidence" value="ECO:0007669"/>
    <property type="project" value="TreeGrafter"/>
</dbReference>
<dbReference type="InterPro" id="IPR040706">
    <property type="entry name" value="Zf-MYST"/>
</dbReference>
<dbReference type="GO" id="GO:0006357">
    <property type="term" value="P:regulation of transcription by RNA polymerase II"/>
    <property type="evidence" value="ECO:0007669"/>
    <property type="project" value="TreeGrafter"/>
</dbReference>
<evidence type="ECO:0000313" key="16">
    <source>
        <dbReference type="Proteomes" id="UP000887572"/>
    </source>
</evidence>
<organism evidence="16 17">
    <name type="scientific">Globodera rostochiensis</name>
    <name type="common">Golden nematode worm</name>
    <name type="synonym">Heterodera rostochiensis</name>
    <dbReference type="NCBI Taxonomy" id="31243"/>
    <lineage>
        <taxon>Eukaryota</taxon>
        <taxon>Metazoa</taxon>
        <taxon>Ecdysozoa</taxon>
        <taxon>Nematoda</taxon>
        <taxon>Chromadorea</taxon>
        <taxon>Rhabditida</taxon>
        <taxon>Tylenchina</taxon>
        <taxon>Tylenchomorpha</taxon>
        <taxon>Tylenchoidea</taxon>
        <taxon>Heteroderidae</taxon>
        <taxon>Heteroderinae</taxon>
        <taxon>Globodera</taxon>
    </lineage>
</organism>
<dbReference type="Gene3D" id="3.40.630.30">
    <property type="match status" value="1"/>
</dbReference>
<evidence type="ECO:0000256" key="7">
    <source>
        <dbReference type="ARBA" id="ARBA00022833"/>
    </source>
</evidence>
<dbReference type="Gene3D" id="2.130.10.10">
    <property type="entry name" value="YVTN repeat-like/Quinoprotein amine dehydrogenase"/>
    <property type="match status" value="2"/>
</dbReference>
<dbReference type="InterPro" id="IPR015943">
    <property type="entry name" value="WD40/YVTN_repeat-like_dom_sf"/>
</dbReference>
<dbReference type="GO" id="GO:0008137">
    <property type="term" value="F:NADH dehydrogenase (ubiquinone) activity"/>
    <property type="evidence" value="ECO:0007669"/>
    <property type="project" value="InterPro"/>
</dbReference>
<dbReference type="SMART" id="SM00320">
    <property type="entry name" value="WD40"/>
    <property type="match status" value="3"/>
</dbReference>
<reference evidence="17" key="1">
    <citation type="submission" date="2022-11" db="UniProtKB">
        <authorList>
            <consortium name="WormBaseParasite"/>
        </authorList>
    </citation>
    <scope>IDENTIFICATION</scope>
</reference>
<keyword evidence="16" id="KW-1185">Reference proteome</keyword>
<feature type="domain" description="MYST-type HAT" evidence="15">
    <location>
        <begin position="240"/>
        <end position="513"/>
    </location>
</feature>
<evidence type="ECO:0000256" key="4">
    <source>
        <dbReference type="ARBA" id="ARBA00022679"/>
    </source>
</evidence>
<evidence type="ECO:0000256" key="5">
    <source>
        <dbReference type="ARBA" id="ARBA00022723"/>
    </source>
</evidence>
<dbReference type="GO" id="GO:0010484">
    <property type="term" value="F:histone H3 acetyltransferase activity"/>
    <property type="evidence" value="ECO:0007669"/>
    <property type="project" value="TreeGrafter"/>
</dbReference>
<dbReference type="SUPFAM" id="SSF50978">
    <property type="entry name" value="WD40 repeat-like"/>
    <property type="match status" value="1"/>
</dbReference>
<dbReference type="Pfam" id="PF17772">
    <property type="entry name" value="zf-MYST"/>
    <property type="match status" value="1"/>
</dbReference>
<feature type="domain" description="F-box" evidence="14">
    <location>
        <begin position="526"/>
        <end position="573"/>
    </location>
</feature>
<dbReference type="Pfam" id="PF01853">
    <property type="entry name" value="MOZ_SAS"/>
    <property type="match status" value="1"/>
</dbReference>
<evidence type="ECO:0000259" key="15">
    <source>
        <dbReference type="PROSITE" id="PS51726"/>
    </source>
</evidence>
<dbReference type="GO" id="GO:0003682">
    <property type="term" value="F:chromatin binding"/>
    <property type="evidence" value="ECO:0007669"/>
    <property type="project" value="TreeGrafter"/>
</dbReference>
<dbReference type="Gene3D" id="1.10.10.10">
    <property type="entry name" value="Winged helix-like DNA-binding domain superfamily/Winged helix DNA-binding domain"/>
    <property type="match status" value="1"/>
</dbReference>
<dbReference type="InterPro" id="IPR001680">
    <property type="entry name" value="WD40_rpt"/>
</dbReference>
<dbReference type="WBParaSite" id="Gr19_v10_g174.t1">
    <property type="protein sequence ID" value="Gr19_v10_g174.t1"/>
    <property type="gene ID" value="Gr19_v10_g174"/>
</dbReference>
<dbReference type="SUPFAM" id="SSF57903">
    <property type="entry name" value="FYVE/PHD zinc finger"/>
    <property type="match status" value="1"/>
</dbReference>
<comment type="catalytic activity">
    <reaction evidence="13">
        <text>L-lysyl-[protein] + acetyl-CoA = N(6)-acetyl-L-lysyl-[protein] + CoA + H(+)</text>
        <dbReference type="Rhea" id="RHEA:45948"/>
        <dbReference type="Rhea" id="RHEA-COMP:9752"/>
        <dbReference type="Rhea" id="RHEA-COMP:10731"/>
        <dbReference type="ChEBI" id="CHEBI:15378"/>
        <dbReference type="ChEBI" id="CHEBI:29969"/>
        <dbReference type="ChEBI" id="CHEBI:57287"/>
        <dbReference type="ChEBI" id="CHEBI:57288"/>
        <dbReference type="ChEBI" id="CHEBI:61930"/>
        <dbReference type="EC" id="2.3.1.48"/>
    </reaction>
</comment>
<comment type="subcellular location">
    <subcellularLocation>
        <location evidence="1 13">Nucleus</location>
    </subcellularLocation>
</comment>
<evidence type="ECO:0000256" key="12">
    <source>
        <dbReference type="PROSITE-ProRule" id="PRU00221"/>
    </source>
</evidence>
<evidence type="ECO:0000256" key="1">
    <source>
        <dbReference type="ARBA" id="ARBA00004123"/>
    </source>
</evidence>
<evidence type="ECO:0000256" key="13">
    <source>
        <dbReference type="RuleBase" id="RU361211"/>
    </source>
</evidence>
<evidence type="ECO:0000256" key="8">
    <source>
        <dbReference type="ARBA" id="ARBA00022853"/>
    </source>
</evidence>
<accession>A0A914HGY2</accession>
<dbReference type="SUPFAM" id="SSF55729">
    <property type="entry name" value="Acyl-CoA N-acyltransferases (Nat)"/>
    <property type="match status" value="1"/>
</dbReference>
<dbReference type="InterPro" id="IPR001965">
    <property type="entry name" value="Znf_PHD"/>
</dbReference>
<dbReference type="InterPro" id="IPR036322">
    <property type="entry name" value="WD40_repeat_dom_sf"/>
</dbReference>
<dbReference type="InterPro" id="IPR000283">
    <property type="entry name" value="NADH_UbQ_OxRdtase_75kDa_su_CS"/>
</dbReference>
<dbReference type="GO" id="GO:0010485">
    <property type="term" value="F:histone H4 acetyltransferase activity"/>
    <property type="evidence" value="ECO:0007669"/>
    <property type="project" value="TreeGrafter"/>
</dbReference>
<dbReference type="PROSITE" id="PS00643">
    <property type="entry name" value="COMPLEX1_75K_3"/>
    <property type="match status" value="1"/>
</dbReference>
<keyword evidence="9" id="KW-0007">Acetylation</keyword>
<dbReference type="InterPro" id="IPR013083">
    <property type="entry name" value="Znf_RING/FYVE/PHD"/>
</dbReference>
<evidence type="ECO:0000313" key="17">
    <source>
        <dbReference type="WBParaSite" id="Gr19_v10_g174.t1"/>
    </source>
</evidence>
<keyword evidence="6" id="KW-0863">Zinc-finger</keyword>
<dbReference type="InterPro" id="IPR016181">
    <property type="entry name" value="Acyl_CoA_acyltransferase"/>
</dbReference>
<evidence type="ECO:0000256" key="10">
    <source>
        <dbReference type="ARBA" id="ARBA00023242"/>
    </source>
</evidence>
<dbReference type="PROSITE" id="PS51726">
    <property type="entry name" value="MYST_HAT"/>
    <property type="match status" value="1"/>
</dbReference>
<keyword evidence="7" id="KW-0862">Zinc</keyword>
<evidence type="ECO:0000256" key="9">
    <source>
        <dbReference type="ARBA" id="ARBA00022990"/>
    </source>
</evidence>
<dbReference type="PROSITE" id="PS50181">
    <property type="entry name" value="FBOX"/>
    <property type="match status" value="1"/>
</dbReference>
<feature type="active site" description="Proton donor/acceptor" evidence="11">
    <location>
        <position position="419"/>
    </location>
</feature>
<keyword evidence="5" id="KW-0479">Metal-binding</keyword>
<name>A0A914HGY2_GLORO</name>
<keyword evidence="8" id="KW-0156">Chromatin regulator</keyword>
<dbReference type="PANTHER" id="PTHR10615:SF161">
    <property type="entry name" value="HISTONE ACETYLTRANSFERASE KAT7"/>
    <property type="match status" value="1"/>
</dbReference>
<dbReference type="InterPro" id="IPR001810">
    <property type="entry name" value="F-box_dom"/>
</dbReference>
<dbReference type="GO" id="GO:0036409">
    <property type="term" value="C:histone H3-K14 acetyltransferase complex"/>
    <property type="evidence" value="ECO:0007669"/>
    <property type="project" value="TreeGrafter"/>
</dbReference>
<dbReference type="Pfam" id="PF00400">
    <property type="entry name" value="WD40"/>
    <property type="match status" value="1"/>
</dbReference>
<dbReference type="GO" id="GO:0005829">
    <property type="term" value="C:cytosol"/>
    <property type="evidence" value="ECO:0007669"/>
    <property type="project" value="UniProtKB-ARBA"/>
</dbReference>
<dbReference type="Gene3D" id="3.30.40.10">
    <property type="entry name" value="Zinc/RING finger domain, C3HC4 (zinc finger)"/>
    <property type="match status" value="1"/>
</dbReference>
<dbReference type="PANTHER" id="PTHR10615">
    <property type="entry name" value="HISTONE ACETYLTRANSFERASE"/>
    <property type="match status" value="1"/>
</dbReference>
<evidence type="ECO:0000256" key="2">
    <source>
        <dbReference type="ARBA" id="ARBA00010107"/>
    </source>
</evidence>
<evidence type="ECO:0000256" key="3">
    <source>
        <dbReference type="ARBA" id="ARBA00013184"/>
    </source>
</evidence>
<keyword evidence="4" id="KW-0808">Transferase</keyword>
<evidence type="ECO:0000256" key="6">
    <source>
        <dbReference type="ARBA" id="ARBA00022771"/>
    </source>
</evidence>
<protein>
    <recommendedName>
        <fullName evidence="3 13">Histone acetyltransferase</fullName>
        <ecNumber evidence="3 13">2.3.1.48</ecNumber>
    </recommendedName>
</protein>
<dbReference type="InterPro" id="IPR036388">
    <property type="entry name" value="WH-like_DNA-bd_sf"/>
</dbReference>